<comment type="caution">
    <text evidence="1">The sequence shown here is derived from an EMBL/GenBank/DDBJ whole genome shotgun (WGS) entry which is preliminary data.</text>
</comment>
<sequence length="128" mass="14661">MTQQYKKMADLVAKNSKGIVRIQCPTGSGKTEKVIEMIADDLLSDKKHSYIVPIVDRKARDEFYDRLMAKLVDNPKEQQLVVCIYSHVDALDHFYCDNFPKLDFNDKVSLSAVPDRANLKKKLFGSHQ</sequence>
<dbReference type="InterPro" id="IPR027417">
    <property type="entry name" value="P-loop_NTPase"/>
</dbReference>
<dbReference type="Proteomes" id="UP000677218">
    <property type="component" value="Unassembled WGS sequence"/>
</dbReference>
<reference evidence="1" key="1">
    <citation type="submission" date="2020-08" db="EMBL/GenBank/DDBJ databases">
        <title>Taxonomic study for Lactobacillus species isolated from hardwood bark.</title>
        <authorList>
            <person name="Tohno M."/>
            <person name="Tanizawa Y."/>
        </authorList>
    </citation>
    <scope>NUCLEOTIDE SEQUENCE</scope>
    <source>
        <strain evidence="1">B40</strain>
    </source>
</reference>
<gene>
    <name evidence="1" type="ORF">LCB40_13190</name>
</gene>
<proteinExistence type="predicted"/>
<protein>
    <submittedName>
        <fullName evidence="1">Uncharacterized protein</fullName>
    </submittedName>
</protein>
<accession>A0A916QHJ0</accession>
<keyword evidence="2" id="KW-1185">Reference proteome</keyword>
<evidence type="ECO:0000313" key="2">
    <source>
        <dbReference type="Proteomes" id="UP000677218"/>
    </source>
</evidence>
<dbReference type="EMBL" id="BMAY01000010">
    <property type="protein sequence ID" value="GFZ27439.1"/>
    <property type="molecule type" value="Genomic_DNA"/>
</dbReference>
<evidence type="ECO:0000313" key="1">
    <source>
        <dbReference type="EMBL" id="GFZ27439.1"/>
    </source>
</evidence>
<dbReference type="AlphaFoldDB" id="A0A916QHJ0"/>
<dbReference type="SUPFAM" id="SSF52540">
    <property type="entry name" value="P-loop containing nucleoside triphosphate hydrolases"/>
    <property type="match status" value="1"/>
</dbReference>
<name>A0A916QHJ0_9LACO</name>
<organism evidence="1 2">
    <name type="scientific">Lactobacillus corticis</name>
    <dbReference type="NCBI Taxonomy" id="2201249"/>
    <lineage>
        <taxon>Bacteria</taxon>
        <taxon>Bacillati</taxon>
        <taxon>Bacillota</taxon>
        <taxon>Bacilli</taxon>
        <taxon>Lactobacillales</taxon>
        <taxon>Lactobacillaceae</taxon>
        <taxon>Lactobacillus</taxon>
    </lineage>
</organism>
<dbReference type="RefSeq" id="WP_212781124.1">
    <property type="nucleotide sequence ID" value="NZ_BMAY01000010.1"/>
</dbReference>